<dbReference type="GeneID" id="9037534"/>
<organism evidence="2">
    <name type="scientific">Perkinsus marinus (strain ATCC 50983 / TXsc)</name>
    <dbReference type="NCBI Taxonomy" id="423536"/>
    <lineage>
        <taxon>Eukaryota</taxon>
        <taxon>Sar</taxon>
        <taxon>Alveolata</taxon>
        <taxon>Perkinsozoa</taxon>
        <taxon>Perkinsea</taxon>
        <taxon>Perkinsida</taxon>
        <taxon>Perkinsidae</taxon>
        <taxon>Perkinsus</taxon>
    </lineage>
</organism>
<dbReference type="AlphaFoldDB" id="C5LFD2"/>
<evidence type="ECO:0000313" key="1">
    <source>
        <dbReference type="EMBL" id="EER04564.1"/>
    </source>
</evidence>
<name>C5LFD2_PERM5</name>
<evidence type="ECO:0000313" key="2">
    <source>
        <dbReference type="Proteomes" id="UP000007800"/>
    </source>
</evidence>
<keyword evidence="2" id="KW-1185">Reference proteome</keyword>
<protein>
    <submittedName>
        <fullName evidence="1">Uncharacterized protein</fullName>
    </submittedName>
</protein>
<proteinExistence type="predicted"/>
<gene>
    <name evidence="1" type="ORF">Pmar_PMAR014965</name>
</gene>
<dbReference type="EMBL" id="GG681431">
    <property type="protein sequence ID" value="EER04564.1"/>
    <property type="molecule type" value="Genomic_DNA"/>
</dbReference>
<sequence>MATSRYAFSYTSLTGFYDSDCPGSGSVQIYKRDLGANSVPREDFIRIFRQLRDERSPSDLACRSGRNCREIIDVYLYTKREEEED</sequence>
<accession>C5LFD2</accession>
<dbReference type="RefSeq" id="XP_002772748.1">
    <property type="nucleotide sequence ID" value="XM_002772702.1"/>
</dbReference>
<dbReference type="Proteomes" id="UP000007800">
    <property type="component" value="Unassembled WGS sequence"/>
</dbReference>
<dbReference type="InParanoid" id="C5LFD2"/>
<reference evidence="1 2" key="1">
    <citation type="submission" date="2008-07" db="EMBL/GenBank/DDBJ databases">
        <authorList>
            <person name="El-Sayed N."/>
            <person name="Caler E."/>
            <person name="Inman J."/>
            <person name="Amedeo P."/>
            <person name="Hass B."/>
            <person name="Wortman J."/>
        </authorList>
    </citation>
    <scope>NUCLEOTIDE SEQUENCE [LARGE SCALE GENOMIC DNA]</scope>
    <source>
        <strain evidence="2">ATCC 50983 / TXsc</strain>
    </source>
</reference>